<keyword evidence="2 6" id="KW-0472">Membrane</keyword>
<dbReference type="STRING" id="478820.A0A196SBZ3"/>
<organism evidence="8 9">
    <name type="scientific">Blastocystis sp. subtype 1 (strain ATCC 50177 / NandII)</name>
    <dbReference type="NCBI Taxonomy" id="478820"/>
    <lineage>
        <taxon>Eukaryota</taxon>
        <taxon>Sar</taxon>
        <taxon>Stramenopiles</taxon>
        <taxon>Bigyra</taxon>
        <taxon>Opalozoa</taxon>
        <taxon>Opalinata</taxon>
        <taxon>Blastocystidae</taxon>
        <taxon>Blastocystis</taxon>
    </lineage>
</organism>
<name>A0A196SBZ3_BLAHN</name>
<dbReference type="AlphaFoldDB" id="A0A196SBZ3"/>
<dbReference type="GO" id="GO:0016301">
    <property type="term" value="F:kinase activity"/>
    <property type="evidence" value="ECO:0007669"/>
    <property type="project" value="UniProtKB-KW"/>
</dbReference>
<gene>
    <name evidence="8" type="ORF">AV274_4676</name>
</gene>
<dbReference type="OrthoDB" id="4062651at2759"/>
<keyword evidence="4" id="KW-0325">Glycoprotein</keyword>
<dbReference type="PANTHER" id="PTHR24038:SF11">
    <property type="entry name" value="INTEGRIN BETA-LIKE PROTEIN E"/>
    <property type="match status" value="1"/>
</dbReference>
<evidence type="ECO:0000313" key="8">
    <source>
        <dbReference type="EMBL" id="OAO13632.1"/>
    </source>
</evidence>
<keyword evidence="3 5" id="KW-1015">Disulfide bond</keyword>
<feature type="disulfide bond" evidence="5">
    <location>
        <begin position="490"/>
        <end position="499"/>
    </location>
</feature>
<evidence type="ECO:0000313" key="9">
    <source>
        <dbReference type="Proteomes" id="UP000078348"/>
    </source>
</evidence>
<dbReference type="Proteomes" id="UP000078348">
    <property type="component" value="Unassembled WGS sequence"/>
</dbReference>
<dbReference type="EMBL" id="LXWW01000356">
    <property type="protein sequence ID" value="OAO13632.1"/>
    <property type="molecule type" value="Genomic_DNA"/>
</dbReference>
<dbReference type="GO" id="GO:0016020">
    <property type="term" value="C:membrane"/>
    <property type="evidence" value="ECO:0007669"/>
    <property type="project" value="UniProtKB-SubCell"/>
</dbReference>
<keyword evidence="5" id="KW-0245">EGF-like domain</keyword>
<dbReference type="PROSITE" id="PS00022">
    <property type="entry name" value="EGF_1"/>
    <property type="match status" value="2"/>
</dbReference>
<dbReference type="PROSITE" id="PS50026">
    <property type="entry name" value="EGF_3"/>
    <property type="match status" value="1"/>
</dbReference>
<keyword evidence="9" id="KW-1185">Reference proteome</keyword>
<keyword evidence="6" id="KW-1133">Transmembrane helix</keyword>
<keyword evidence="8" id="KW-0418">Kinase</keyword>
<comment type="subcellular location">
    <subcellularLocation>
        <location evidence="1">Membrane</location>
    </subcellularLocation>
</comment>
<keyword evidence="8" id="KW-0808">Transferase</keyword>
<evidence type="ECO:0000259" key="7">
    <source>
        <dbReference type="PROSITE" id="PS50026"/>
    </source>
</evidence>
<dbReference type="PANTHER" id="PTHR24038">
    <property type="entry name" value="STABILIN"/>
    <property type="match status" value="1"/>
</dbReference>
<comment type="caution">
    <text evidence="8">The sequence shown here is derived from an EMBL/GenBank/DDBJ whole genome shotgun (WGS) entry which is preliminary data.</text>
</comment>
<keyword evidence="6" id="KW-0812">Transmembrane</keyword>
<feature type="domain" description="EGF-like" evidence="7">
    <location>
        <begin position="461"/>
        <end position="500"/>
    </location>
</feature>
<accession>A0A196SBZ3</accession>
<dbReference type="Gene3D" id="2.170.300.10">
    <property type="entry name" value="Tie2 ligand-binding domain superfamily"/>
    <property type="match status" value="1"/>
</dbReference>
<feature type="transmembrane region" description="Helical" evidence="6">
    <location>
        <begin position="547"/>
        <end position="566"/>
    </location>
</feature>
<comment type="caution">
    <text evidence="5">Lacks conserved residue(s) required for the propagation of feature annotation.</text>
</comment>
<sequence>MLDLTSVVLYEDYTLSLLLQNYTGDVTVRTSRHSFRGQWEDVTTHRGASPFSFTVARDSPEFGLRTVQYLLLEASAAATTFSLSMVYCNNTAVPVLHDSAPITSSSPPHPALASFAFWVPSETTGALQSITLAFTNVTYHWTHNHTVAAPITVYCGYSATLQALDVASSSAVISTTSAHYDSAFTIKLQRTTVTSYLLIAVETQGTAGFTLTPTLAFSPFLLTPSTPIKGDFSTYQTLFNSFVFLYSPQYTPITIAVSKLSSDYRSLSLLVSNDHYPTYDDYDWIARADASIEPITVNVTLSRNHPKFCNKCKYYITVYLEHARIESIHATQFLLAYICPSNQCSDCPEGRDPDMQCQDCLSDFFGSNCNACGDCHRGKCKDGMAGDGSCVCDAGFTSYSNCTDCKSGYFGLDCAECPSCNGHGSCQDGLSGDGSCVCENAFDAATYCSDCLSGYYGAECVLSCPRSGERVCSDNGVCDDGIDGLGRCSCQEDYVGLKCDTRYADDKCLPHCFAKNGACDEERGVCVCWDEHTGEDCNYSLAESVNLYVLLGLLVAASVVSLLFIARVKIQSRKKQKTVERKQMIVDKDRKIVSWRAKA</sequence>
<evidence type="ECO:0000256" key="5">
    <source>
        <dbReference type="PROSITE-ProRule" id="PRU00076"/>
    </source>
</evidence>
<evidence type="ECO:0000256" key="6">
    <source>
        <dbReference type="SAM" id="Phobius"/>
    </source>
</evidence>
<protein>
    <submittedName>
        <fullName evidence="8">Protein kinase</fullName>
    </submittedName>
</protein>
<proteinExistence type="predicted"/>
<evidence type="ECO:0000256" key="2">
    <source>
        <dbReference type="ARBA" id="ARBA00023136"/>
    </source>
</evidence>
<reference evidence="8 9" key="1">
    <citation type="submission" date="2016-05" db="EMBL/GenBank/DDBJ databases">
        <title>Nuclear genome of Blastocystis sp. subtype 1 NandII.</title>
        <authorList>
            <person name="Gentekaki E."/>
            <person name="Curtis B."/>
            <person name="Stairs C."/>
            <person name="Eme L."/>
            <person name="Herman E."/>
            <person name="Klimes V."/>
            <person name="Arias M.C."/>
            <person name="Elias M."/>
            <person name="Hilliou F."/>
            <person name="Klute M."/>
            <person name="Malik S.-B."/>
            <person name="Pightling A."/>
            <person name="Rachubinski R."/>
            <person name="Salas D."/>
            <person name="Schlacht A."/>
            <person name="Suga H."/>
            <person name="Archibald J."/>
            <person name="Ball S.G."/>
            <person name="Clark G."/>
            <person name="Dacks J."/>
            <person name="Van Der Giezen M."/>
            <person name="Tsaousis A."/>
            <person name="Roger A."/>
        </authorList>
    </citation>
    <scope>NUCLEOTIDE SEQUENCE [LARGE SCALE GENOMIC DNA]</scope>
    <source>
        <strain evidence="9">ATCC 50177 / NandII</strain>
    </source>
</reference>
<evidence type="ECO:0000256" key="1">
    <source>
        <dbReference type="ARBA" id="ARBA00004370"/>
    </source>
</evidence>
<dbReference type="InterPro" id="IPR000742">
    <property type="entry name" value="EGF"/>
</dbReference>
<evidence type="ECO:0000256" key="4">
    <source>
        <dbReference type="ARBA" id="ARBA00023180"/>
    </source>
</evidence>
<evidence type="ECO:0000256" key="3">
    <source>
        <dbReference type="ARBA" id="ARBA00023157"/>
    </source>
</evidence>